<feature type="domain" description="S1 motif" evidence="5">
    <location>
        <begin position="285"/>
        <end position="354"/>
    </location>
</feature>
<dbReference type="Proteomes" id="UP001212803">
    <property type="component" value="Chromosome"/>
</dbReference>
<organism evidence="6 7">
    <name type="scientific">Tepidiforma flava</name>
    <dbReference type="NCBI Taxonomy" id="3004094"/>
    <lineage>
        <taxon>Bacteria</taxon>
        <taxon>Bacillati</taxon>
        <taxon>Chloroflexota</taxon>
        <taxon>Tepidiformia</taxon>
        <taxon>Tepidiformales</taxon>
        <taxon>Tepidiformaceae</taxon>
        <taxon>Tepidiforma</taxon>
    </lineage>
</organism>
<dbReference type="PANTHER" id="PTHR10724">
    <property type="entry name" value="30S RIBOSOMAL PROTEIN S1"/>
    <property type="match status" value="1"/>
</dbReference>
<feature type="domain" description="S1 motif" evidence="5">
    <location>
        <begin position="107"/>
        <end position="179"/>
    </location>
</feature>
<evidence type="ECO:0000256" key="2">
    <source>
        <dbReference type="ARBA" id="ARBA00022980"/>
    </source>
</evidence>
<dbReference type="EMBL" id="CP115149">
    <property type="protein sequence ID" value="WBL35352.1"/>
    <property type="molecule type" value="Genomic_DNA"/>
</dbReference>
<gene>
    <name evidence="6" type="ORF">O0235_11250</name>
</gene>
<protein>
    <submittedName>
        <fullName evidence="6">S1 RNA-binding domain-containing protein</fullName>
    </submittedName>
</protein>
<keyword evidence="3" id="KW-0687">Ribonucleoprotein</keyword>
<sequence length="519" mass="55834">MDMGALLDLEAAQSGGQLRRGEIIEGMVMGASPDGLIVDVGTKMEAVIPQNEMLSLGIDGASKLKAGDTVRVMVLQPSTAEGHAIVSLDRARGEEGWETLQKRFESGEIFDAQVTGHNRGGLLVNVDGVNAFVPLSQVESVRRDDPDAANQLAGLVGQVIKLKVIELNRKRNRVILSERAAMAEIRKEQKDRVLDELQEGQIRTGRISSITDFGVFVDLGGADGLAHMTELTWERGKKAKDLFQVGDEVQAYILKIDRENKKISLSLKRAQPERWDTTVDRFVIGQILIGRVTKLMPFGAFVRLDGPVEGLIHISELSNRRIQHPKDVVKEGDVVPVKLVRIEKDRHRLGLSLRQARSDAEAMGFVFDANGSVIDYPDDVREQFGLPPRDTAAQPARREPRTAQEAIEQAVARDPEPMSAFAAAFAQALENAEAGNGLAETVAQAAGLAPKDEAPAPAAEAPAAEAAAEAPASGEAEAETRVSTGATAPEEMPHNISEGTDEAPHEAPAATEEETADGS</sequence>
<feature type="compositionally biased region" description="Low complexity" evidence="4">
    <location>
        <begin position="455"/>
        <end position="475"/>
    </location>
</feature>
<dbReference type="SMART" id="SM00316">
    <property type="entry name" value="S1"/>
    <property type="match status" value="4"/>
</dbReference>
<evidence type="ECO:0000313" key="6">
    <source>
        <dbReference type="EMBL" id="WBL35352.1"/>
    </source>
</evidence>
<dbReference type="CDD" id="cd05688">
    <property type="entry name" value="S1_RPS1_repeat_ec3"/>
    <property type="match status" value="1"/>
</dbReference>
<accession>A0ABY7M5C6</accession>
<feature type="domain" description="S1 motif" evidence="5">
    <location>
        <begin position="21"/>
        <end position="89"/>
    </location>
</feature>
<feature type="region of interest" description="Disordered" evidence="4">
    <location>
        <begin position="449"/>
        <end position="519"/>
    </location>
</feature>
<dbReference type="InterPro" id="IPR003029">
    <property type="entry name" value="S1_domain"/>
</dbReference>
<evidence type="ECO:0000259" key="5">
    <source>
        <dbReference type="PROSITE" id="PS50126"/>
    </source>
</evidence>
<dbReference type="PROSITE" id="PS50126">
    <property type="entry name" value="S1"/>
    <property type="match status" value="4"/>
</dbReference>
<dbReference type="InterPro" id="IPR035104">
    <property type="entry name" value="Ribosomal_protein_S1-like"/>
</dbReference>
<dbReference type="RefSeq" id="WP_270055879.1">
    <property type="nucleotide sequence ID" value="NZ_CP115149.1"/>
</dbReference>
<evidence type="ECO:0000313" key="7">
    <source>
        <dbReference type="Proteomes" id="UP001212803"/>
    </source>
</evidence>
<dbReference type="Pfam" id="PF00575">
    <property type="entry name" value="S1"/>
    <property type="match status" value="4"/>
</dbReference>
<name>A0ABY7M5C6_9CHLR</name>
<evidence type="ECO:0000256" key="3">
    <source>
        <dbReference type="ARBA" id="ARBA00023274"/>
    </source>
</evidence>
<reference evidence="6 7" key="1">
    <citation type="journal article" date="2023" name="ISME J.">
        <title>Thermophilic Dehalococcoidia with unusual traits shed light on an unexpected past.</title>
        <authorList>
            <person name="Palmer M."/>
            <person name="Covington J.K."/>
            <person name="Zhou E.M."/>
            <person name="Thomas S.C."/>
            <person name="Habib N."/>
            <person name="Seymour C.O."/>
            <person name="Lai D."/>
            <person name="Johnston J."/>
            <person name="Hashimi A."/>
            <person name="Jiao J.Y."/>
            <person name="Muok A.R."/>
            <person name="Liu L."/>
            <person name="Xian W.D."/>
            <person name="Zhi X.Y."/>
            <person name="Li M.M."/>
            <person name="Silva L.P."/>
            <person name="Bowen B.P."/>
            <person name="Louie K."/>
            <person name="Briegel A."/>
            <person name="Pett-Ridge J."/>
            <person name="Weber P.K."/>
            <person name="Tocheva E.I."/>
            <person name="Woyke T."/>
            <person name="Northen T.R."/>
            <person name="Mayali X."/>
            <person name="Li W.J."/>
            <person name="Hedlund B.P."/>
        </authorList>
    </citation>
    <scope>NUCLEOTIDE SEQUENCE [LARGE SCALE GENOMIC DNA]</scope>
    <source>
        <strain evidence="6 7">YIM 72310</strain>
    </source>
</reference>
<comment type="similarity">
    <text evidence="1">Belongs to the bacterial ribosomal protein bS1 family.</text>
</comment>
<feature type="region of interest" description="Disordered" evidence="4">
    <location>
        <begin position="384"/>
        <end position="406"/>
    </location>
</feature>
<evidence type="ECO:0000256" key="1">
    <source>
        <dbReference type="ARBA" id="ARBA00006767"/>
    </source>
</evidence>
<dbReference type="PANTHER" id="PTHR10724:SF7">
    <property type="entry name" value="SMALL RIBOSOMAL SUBUNIT PROTEIN BS1C"/>
    <property type="match status" value="1"/>
</dbReference>
<proteinExistence type="inferred from homology"/>
<feature type="domain" description="S1 motif" evidence="5">
    <location>
        <begin position="200"/>
        <end position="268"/>
    </location>
</feature>
<dbReference type="SUPFAM" id="SSF50249">
    <property type="entry name" value="Nucleic acid-binding proteins"/>
    <property type="match status" value="4"/>
</dbReference>
<dbReference type="Gene3D" id="2.40.50.140">
    <property type="entry name" value="Nucleic acid-binding proteins"/>
    <property type="match status" value="4"/>
</dbReference>
<dbReference type="InterPro" id="IPR012340">
    <property type="entry name" value="NA-bd_OB-fold"/>
</dbReference>
<dbReference type="CDD" id="cd04465">
    <property type="entry name" value="S1_RPS1_repeat_ec2_hs2"/>
    <property type="match status" value="1"/>
</dbReference>
<evidence type="ECO:0000256" key="4">
    <source>
        <dbReference type="SAM" id="MobiDB-lite"/>
    </source>
</evidence>
<keyword evidence="2" id="KW-0689">Ribosomal protein</keyword>
<dbReference type="PRINTS" id="PR00681">
    <property type="entry name" value="RIBOSOMALS1"/>
</dbReference>
<dbReference type="InterPro" id="IPR050437">
    <property type="entry name" value="Ribos_protein_bS1-like"/>
</dbReference>
<keyword evidence="7" id="KW-1185">Reference proteome</keyword>